<sequence>MPWRCCKGCGMRSWSRKSSEEEEEEDIKDVAGTCEEDEPWQGAQRDWQGEAGARRSYANALRPARAREASSGSRSSQPPQTDDEDDDDDDHDDGGGGDGYDEEDDNDQYDVAGACGEGERWLRALSLLSEIGGAKLEPDVIS</sequence>
<feature type="region of interest" description="Disordered" evidence="1">
    <location>
        <begin position="1"/>
        <end position="113"/>
    </location>
</feature>
<proteinExistence type="predicted"/>
<protein>
    <submittedName>
        <fullName evidence="2">Uncharacterized protein</fullName>
    </submittedName>
</protein>
<reference evidence="2" key="1">
    <citation type="submission" date="2023-10" db="EMBL/GenBank/DDBJ databases">
        <authorList>
            <person name="Chen Y."/>
            <person name="Shah S."/>
            <person name="Dougan E. K."/>
            <person name="Thang M."/>
            <person name="Chan C."/>
        </authorList>
    </citation>
    <scope>NUCLEOTIDE SEQUENCE [LARGE SCALE GENOMIC DNA]</scope>
</reference>
<gene>
    <name evidence="2" type="ORF">PCOR1329_LOCUS39208</name>
</gene>
<dbReference type="EMBL" id="CAUYUJ010014734">
    <property type="protein sequence ID" value="CAK0845404.1"/>
    <property type="molecule type" value="Genomic_DNA"/>
</dbReference>
<accession>A0ABN9TJN0</accession>
<name>A0ABN9TJN0_9DINO</name>
<feature type="compositionally biased region" description="Low complexity" evidence="1">
    <location>
        <begin position="69"/>
        <end position="79"/>
    </location>
</feature>
<keyword evidence="3" id="KW-1185">Reference proteome</keyword>
<evidence type="ECO:0000313" key="2">
    <source>
        <dbReference type="EMBL" id="CAK0845404.1"/>
    </source>
</evidence>
<dbReference type="Proteomes" id="UP001189429">
    <property type="component" value="Unassembled WGS sequence"/>
</dbReference>
<feature type="compositionally biased region" description="Acidic residues" evidence="1">
    <location>
        <begin position="99"/>
        <end position="108"/>
    </location>
</feature>
<evidence type="ECO:0000256" key="1">
    <source>
        <dbReference type="SAM" id="MobiDB-lite"/>
    </source>
</evidence>
<feature type="compositionally biased region" description="Acidic residues" evidence="1">
    <location>
        <begin position="81"/>
        <end position="92"/>
    </location>
</feature>
<comment type="caution">
    <text evidence="2">The sequence shown here is derived from an EMBL/GenBank/DDBJ whole genome shotgun (WGS) entry which is preliminary data.</text>
</comment>
<organism evidence="2 3">
    <name type="scientific">Prorocentrum cordatum</name>
    <dbReference type="NCBI Taxonomy" id="2364126"/>
    <lineage>
        <taxon>Eukaryota</taxon>
        <taxon>Sar</taxon>
        <taxon>Alveolata</taxon>
        <taxon>Dinophyceae</taxon>
        <taxon>Prorocentrales</taxon>
        <taxon>Prorocentraceae</taxon>
        <taxon>Prorocentrum</taxon>
    </lineage>
</organism>
<evidence type="ECO:0000313" key="3">
    <source>
        <dbReference type="Proteomes" id="UP001189429"/>
    </source>
</evidence>